<comment type="caution">
    <text evidence="1">The sequence shown here is derived from an EMBL/GenBank/DDBJ whole genome shotgun (WGS) entry which is preliminary data.</text>
</comment>
<accession>A0A8S0PFX7</accession>
<protein>
    <submittedName>
        <fullName evidence="1">Pyrroline-5-carboxylate reductase isoform X3</fullName>
    </submittedName>
</protein>
<evidence type="ECO:0000313" key="2">
    <source>
        <dbReference type="Proteomes" id="UP000594638"/>
    </source>
</evidence>
<keyword evidence="2" id="KW-1185">Reference proteome</keyword>
<dbReference type="AlphaFoldDB" id="A0A8S0PFX7"/>
<gene>
    <name evidence="1" type="ORF">OLEA9_A075050</name>
</gene>
<dbReference type="Gene3D" id="3.40.50.720">
    <property type="entry name" value="NAD(P)-binding Rossmann-like Domain"/>
    <property type="match status" value="1"/>
</dbReference>
<sequence>MRNIFGDKGVVLQLSSLLSEKQLLVSVAAGVKLKDLQLLITSLHSCQLTCPGVAGHSRFTRVMPNTSAAVGNAASGTPVPISTVFAF</sequence>
<dbReference type="OrthoDB" id="10263291at2759"/>
<dbReference type="Gramene" id="OE9A075050T1">
    <property type="protein sequence ID" value="OE9A075050C1"/>
    <property type="gene ID" value="OE9A075050"/>
</dbReference>
<name>A0A8S0PFX7_OLEEU</name>
<organism evidence="1 2">
    <name type="scientific">Olea europaea subsp. europaea</name>
    <dbReference type="NCBI Taxonomy" id="158383"/>
    <lineage>
        <taxon>Eukaryota</taxon>
        <taxon>Viridiplantae</taxon>
        <taxon>Streptophyta</taxon>
        <taxon>Embryophyta</taxon>
        <taxon>Tracheophyta</taxon>
        <taxon>Spermatophyta</taxon>
        <taxon>Magnoliopsida</taxon>
        <taxon>eudicotyledons</taxon>
        <taxon>Gunneridae</taxon>
        <taxon>Pentapetalae</taxon>
        <taxon>asterids</taxon>
        <taxon>lamiids</taxon>
        <taxon>Lamiales</taxon>
        <taxon>Oleaceae</taxon>
        <taxon>Oleeae</taxon>
        <taxon>Olea</taxon>
    </lineage>
</organism>
<reference evidence="1 2" key="1">
    <citation type="submission" date="2019-12" db="EMBL/GenBank/DDBJ databases">
        <authorList>
            <person name="Alioto T."/>
            <person name="Alioto T."/>
            <person name="Gomez Garrido J."/>
        </authorList>
    </citation>
    <scope>NUCLEOTIDE SEQUENCE [LARGE SCALE GENOMIC DNA]</scope>
</reference>
<dbReference type="EMBL" id="CACTIH010000052">
    <property type="protein sequence ID" value="CAA2942578.1"/>
    <property type="molecule type" value="Genomic_DNA"/>
</dbReference>
<dbReference type="Proteomes" id="UP000594638">
    <property type="component" value="Unassembled WGS sequence"/>
</dbReference>
<evidence type="ECO:0000313" key="1">
    <source>
        <dbReference type="EMBL" id="CAA2942578.1"/>
    </source>
</evidence>
<proteinExistence type="predicted"/>